<dbReference type="OrthoDB" id="202203at2759"/>
<dbReference type="GO" id="GO:0050660">
    <property type="term" value="F:flavin adenine dinucleotide binding"/>
    <property type="evidence" value="ECO:0007669"/>
    <property type="project" value="TreeGrafter"/>
</dbReference>
<evidence type="ECO:0000313" key="6">
    <source>
        <dbReference type="EMBL" id="KAF2689323.1"/>
    </source>
</evidence>
<dbReference type="PRINTS" id="PR00368">
    <property type="entry name" value="FADPNR"/>
</dbReference>
<keyword evidence="4" id="KW-0560">Oxidoreductase</keyword>
<dbReference type="PRINTS" id="PR00411">
    <property type="entry name" value="PNDRDTASEI"/>
</dbReference>
<sequence length="424" mass="44905">MTTETILVLGGSFAGLSAAHYALRHTIPQLPKKEGTKYTVTLVNPSKDFWWRIGGPREIVSRKMMPVNKTYYPIEPAFAYAKDQFTFIQGTATHVDGAGQTVSITTASGEQKSIPYVALIIATGISTASPLFTQGASAAELQATHEAFQKSLPNAKTVVIGGAGPVGVESAGEIAEFLNGKPGFLGSAPKNPKAKVTLICGEKKMLPILRESISQQAEKFLNRLGANVVYNTKVVSATAAGDKTTITLSDGQTMEADIYIDATGVRPNTSFLSKEWLDNRNRVSCNAKTLRVETASAGPRVYVLGDVGSYTRGGVVDQADAIPVVMTNLKTDLVAHISGKAPGPDRTYTPNLKEQQICPIGTSKGVGAFGGRPVPSLMVWGIKGRDYLIGMLATGTVNGDQYKKEKAWKPQPVTAAGQAGLSSG</sequence>
<keyword evidence="3" id="KW-0274">FAD</keyword>
<dbReference type="Gene3D" id="3.50.50.100">
    <property type="match status" value="1"/>
</dbReference>
<evidence type="ECO:0000259" key="5">
    <source>
        <dbReference type="Pfam" id="PF07992"/>
    </source>
</evidence>
<feature type="domain" description="FAD/NAD(P)-binding" evidence="5">
    <location>
        <begin position="6"/>
        <end position="308"/>
    </location>
</feature>
<gene>
    <name evidence="6" type="ORF">K458DRAFT_427519</name>
</gene>
<dbReference type="PANTHER" id="PTHR43735">
    <property type="entry name" value="APOPTOSIS-INDUCING FACTOR 1"/>
    <property type="match status" value="1"/>
</dbReference>
<dbReference type="GO" id="GO:0004174">
    <property type="term" value="F:electron-transferring-flavoprotein dehydrogenase activity"/>
    <property type="evidence" value="ECO:0007669"/>
    <property type="project" value="TreeGrafter"/>
</dbReference>
<dbReference type="EMBL" id="MU005572">
    <property type="protein sequence ID" value="KAF2689323.1"/>
    <property type="molecule type" value="Genomic_DNA"/>
</dbReference>
<dbReference type="InterPro" id="IPR036188">
    <property type="entry name" value="FAD/NAD-bd_sf"/>
</dbReference>
<reference evidence="6" key="1">
    <citation type="journal article" date="2020" name="Stud. Mycol.">
        <title>101 Dothideomycetes genomes: a test case for predicting lifestyles and emergence of pathogens.</title>
        <authorList>
            <person name="Haridas S."/>
            <person name="Albert R."/>
            <person name="Binder M."/>
            <person name="Bloem J."/>
            <person name="Labutti K."/>
            <person name="Salamov A."/>
            <person name="Andreopoulos B."/>
            <person name="Baker S."/>
            <person name="Barry K."/>
            <person name="Bills G."/>
            <person name="Bluhm B."/>
            <person name="Cannon C."/>
            <person name="Castanera R."/>
            <person name="Culley D."/>
            <person name="Daum C."/>
            <person name="Ezra D."/>
            <person name="Gonzalez J."/>
            <person name="Henrissat B."/>
            <person name="Kuo A."/>
            <person name="Liang C."/>
            <person name="Lipzen A."/>
            <person name="Lutzoni F."/>
            <person name="Magnuson J."/>
            <person name="Mondo S."/>
            <person name="Nolan M."/>
            <person name="Ohm R."/>
            <person name="Pangilinan J."/>
            <person name="Park H.-J."/>
            <person name="Ramirez L."/>
            <person name="Alfaro M."/>
            <person name="Sun H."/>
            <person name="Tritt A."/>
            <person name="Yoshinaga Y."/>
            <person name="Zwiers L.-H."/>
            <person name="Turgeon B."/>
            <person name="Goodwin S."/>
            <person name="Spatafora J."/>
            <person name="Crous P."/>
            <person name="Grigoriev I."/>
        </authorList>
    </citation>
    <scope>NUCLEOTIDE SEQUENCE</scope>
    <source>
        <strain evidence="6">CBS 122367</strain>
    </source>
</reference>
<name>A0A6G1JGQ3_9PLEO</name>
<evidence type="ECO:0000313" key="7">
    <source>
        <dbReference type="Proteomes" id="UP000799291"/>
    </source>
</evidence>
<dbReference type="InterPro" id="IPR023753">
    <property type="entry name" value="FAD/NAD-binding_dom"/>
</dbReference>
<dbReference type="GO" id="GO:0005737">
    <property type="term" value="C:cytoplasm"/>
    <property type="evidence" value="ECO:0007669"/>
    <property type="project" value="TreeGrafter"/>
</dbReference>
<evidence type="ECO:0000256" key="4">
    <source>
        <dbReference type="ARBA" id="ARBA00023002"/>
    </source>
</evidence>
<dbReference type="PANTHER" id="PTHR43735:SF3">
    <property type="entry name" value="FERROPTOSIS SUPPRESSOR PROTEIN 1"/>
    <property type="match status" value="1"/>
</dbReference>
<evidence type="ECO:0000256" key="2">
    <source>
        <dbReference type="ARBA" id="ARBA00022630"/>
    </source>
</evidence>
<keyword evidence="7" id="KW-1185">Reference proteome</keyword>
<evidence type="ECO:0000256" key="3">
    <source>
        <dbReference type="ARBA" id="ARBA00022827"/>
    </source>
</evidence>
<dbReference type="Pfam" id="PF07992">
    <property type="entry name" value="Pyr_redox_2"/>
    <property type="match status" value="1"/>
</dbReference>
<keyword evidence="2" id="KW-0285">Flavoprotein</keyword>
<dbReference type="AlphaFoldDB" id="A0A6G1JGQ3"/>
<dbReference type="SUPFAM" id="SSF51905">
    <property type="entry name" value="FAD/NAD(P)-binding domain"/>
    <property type="match status" value="1"/>
</dbReference>
<dbReference type="Proteomes" id="UP000799291">
    <property type="component" value="Unassembled WGS sequence"/>
</dbReference>
<comment type="similarity">
    <text evidence="1">Belongs to the FAD-dependent oxidoreductase family.</text>
</comment>
<accession>A0A6G1JGQ3</accession>
<evidence type="ECO:0000256" key="1">
    <source>
        <dbReference type="ARBA" id="ARBA00006442"/>
    </source>
</evidence>
<proteinExistence type="inferred from homology"/>
<organism evidence="6 7">
    <name type="scientific">Lentithecium fluviatile CBS 122367</name>
    <dbReference type="NCBI Taxonomy" id="1168545"/>
    <lineage>
        <taxon>Eukaryota</taxon>
        <taxon>Fungi</taxon>
        <taxon>Dikarya</taxon>
        <taxon>Ascomycota</taxon>
        <taxon>Pezizomycotina</taxon>
        <taxon>Dothideomycetes</taxon>
        <taxon>Pleosporomycetidae</taxon>
        <taxon>Pleosporales</taxon>
        <taxon>Massarineae</taxon>
        <taxon>Lentitheciaceae</taxon>
        <taxon>Lentithecium</taxon>
    </lineage>
</organism>
<protein>
    <submittedName>
        <fullName evidence="6">FAD/NAD(P)-binding domain-containing protein</fullName>
    </submittedName>
</protein>